<keyword evidence="1" id="KW-0812">Transmembrane</keyword>
<dbReference type="EMBL" id="JAQIZZ010000003">
    <property type="protein sequence ID" value="KAJ5546724.1"/>
    <property type="molecule type" value="Genomic_DNA"/>
</dbReference>
<keyword evidence="3" id="KW-1185">Reference proteome</keyword>
<evidence type="ECO:0000313" key="2">
    <source>
        <dbReference type="EMBL" id="KAJ5546724.1"/>
    </source>
</evidence>
<dbReference type="Proteomes" id="UP001220324">
    <property type="component" value="Unassembled WGS sequence"/>
</dbReference>
<evidence type="ECO:0000313" key="3">
    <source>
        <dbReference type="Proteomes" id="UP001220324"/>
    </source>
</evidence>
<keyword evidence="1" id="KW-0472">Membrane</keyword>
<reference evidence="2 3" key="1">
    <citation type="journal article" date="2023" name="IMA Fungus">
        <title>Comparative genomic study of the Penicillium genus elucidates a diverse pangenome and 15 lateral gene transfer events.</title>
        <authorList>
            <person name="Petersen C."/>
            <person name="Sorensen T."/>
            <person name="Nielsen M.R."/>
            <person name="Sondergaard T.E."/>
            <person name="Sorensen J.L."/>
            <person name="Fitzpatrick D.A."/>
            <person name="Frisvad J.C."/>
            <person name="Nielsen K.L."/>
        </authorList>
    </citation>
    <scope>NUCLEOTIDE SEQUENCE [LARGE SCALE GENOMIC DNA]</scope>
    <source>
        <strain evidence="2 3">IBT 35679</strain>
    </source>
</reference>
<protein>
    <submittedName>
        <fullName evidence="2">Uncharacterized protein</fullName>
    </submittedName>
</protein>
<sequence>MATLDQDPPSTSDGSLNNLFGAFGSVLGYIGAEAATVQPFEQLLWTQRFFSGFTISSAPQLALLHHMGGPLHKVALQTMDTNFNHGLLKGSDRGHMLGTSFFPDSGWLYLQHGDYMQESHTASLRNCLWARAFTYITPPTLFNHHYNQGSEKGDTSQQPRAQVLVGHLTLSKATPSNKASKLPFVEESSGGISLRIILGLMVAELSGIILAIILFAIYRTAWSLFWLAPLLLRLISACLSLQREPLIPLSDVAKDPINDFEVQFPKSDGSFLLITGPQDLVLQFSRHYGHPIRNRFREVSQLVIIIAFASIFPLGLLCSALWMPIPVQYVWLSYQIFAVFSMLVARYSHVARATTTEFRIAQLLGEETGEEERALLFGQERYGSGTIKASLVITCHARYRDGKDCISKILRRSRPIKTNESDHIASSKSSTSC</sequence>
<gene>
    <name evidence="2" type="ORF">N7494_004309</name>
</gene>
<accession>A0AAD6D0K7</accession>
<feature type="transmembrane region" description="Helical" evidence="1">
    <location>
        <begin position="329"/>
        <end position="349"/>
    </location>
</feature>
<keyword evidence="1" id="KW-1133">Transmembrane helix</keyword>
<name>A0AAD6D0K7_9EURO</name>
<feature type="transmembrane region" description="Helical" evidence="1">
    <location>
        <begin position="302"/>
        <end position="323"/>
    </location>
</feature>
<comment type="caution">
    <text evidence="2">The sequence shown here is derived from an EMBL/GenBank/DDBJ whole genome shotgun (WGS) entry which is preliminary data.</text>
</comment>
<feature type="transmembrane region" description="Helical" evidence="1">
    <location>
        <begin position="196"/>
        <end position="218"/>
    </location>
</feature>
<dbReference type="AlphaFoldDB" id="A0AAD6D0K7"/>
<proteinExistence type="predicted"/>
<evidence type="ECO:0000256" key="1">
    <source>
        <dbReference type="SAM" id="Phobius"/>
    </source>
</evidence>
<organism evidence="2 3">
    <name type="scientific">Penicillium frequentans</name>
    <dbReference type="NCBI Taxonomy" id="3151616"/>
    <lineage>
        <taxon>Eukaryota</taxon>
        <taxon>Fungi</taxon>
        <taxon>Dikarya</taxon>
        <taxon>Ascomycota</taxon>
        <taxon>Pezizomycotina</taxon>
        <taxon>Eurotiomycetes</taxon>
        <taxon>Eurotiomycetidae</taxon>
        <taxon>Eurotiales</taxon>
        <taxon>Aspergillaceae</taxon>
        <taxon>Penicillium</taxon>
    </lineage>
</organism>